<gene>
    <name evidence="2" type="ORF">Mal15_65770</name>
</gene>
<reference evidence="2 3" key="1">
    <citation type="submission" date="2019-02" db="EMBL/GenBank/DDBJ databases">
        <title>Planctomycetal bacteria perform biofilm scaping via a novel small molecule.</title>
        <authorList>
            <person name="Jeske O."/>
            <person name="Boedeker C."/>
            <person name="Wiegand S."/>
            <person name="Breitling P."/>
            <person name="Kallscheuer N."/>
            <person name="Jogler M."/>
            <person name="Rohde M."/>
            <person name="Petersen J."/>
            <person name="Medema M.H."/>
            <person name="Surup F."/>
            <person name="Jogler C."/>
        </authorList>
    </citation>
    <scope>NUCLEOTIDE SEQUENCE [LARGE SCALE GENOMIC DNA]</scope>
    <source>
        <strain evidence="2 3">Mal15</strain>
    </source>
</reference>
<feature type="signal peptide" evidence="1">
    <location>
        <begin position="1"/>
        <end position="26"/>
    </location>
</feature>
<dbReference type="Proteomes" id="UP000321353">
    <property type="component" value="Chromosome"/>
</dbReference>
<feature type="chain" id="PRO_5022907134" evidence="1">
    <location>
        <begin position="27"/>
        <end position="192"/>
    </location>
</feature>
<dbReference type="KEGG" id="smam:Mal15_65770"/>
<keyword evidence="3" id="KW-1185">Reference proteome</keyword>
<evidence type="ECO:0000313" key="3">
    <source>
        <dbReference type="Proteomes" id="UP000321353"/>
    </source>
</evidence>
<protein>
    <submittedName>
        <fullName evidence="2">Uncharacterized protein</fullName>
    </submittedName>
</protein>
<sequence precursor="true">MRCTSFYGRLLIAAALMSVTTTSVSAKWTDHWNNFWHKVGVGYERNNAWPDPYNEMDAMAVITPFEAMKQNGWVLHNTIGPHQFRDGDGALKTSGQETVAWIARQAPSSRRQVYIVRAATPEETEARIASVRELLAQLDGPGPQTTVAITDRVPPTASGAWATKVNRTWLEELAPPKLPSSSAAGTSAVTQQ</sequence>
<accession>A0A5B9MRM5</accession>
<dbReference type="RefSeq" id="WP_147871393.1">
    <property type="nucleotide sequence ID" value="NZ_CP036264.1"/>
</dbReference>
<evidence type="ECO:0000256" key="1">
    <source>
        <dbReference type="SAM" id="SignalP"/>
    </source>
</evidence>
<dbReference type="AlphaFoldDB" id="A0A5B9MRM5"/>
<name>A0A5B9MRM5_9BACT</name>
<keyword evidence="1" id="KW-0732">Signal</keyword>
<evidence type="ECO:0000313" key="2">
    <source>
        <dbReference type="EMBL" id="QEG02456.1"/>
    </source>
</evidence>
<dbReference type="EMBL" id="CP036264">
    <property type="protein sequence ID" value="QEG02456.1"/>
    <property type="molecule type" value="Genomic_DNA"/>
</dbReference>
<proteinExistence type="predicted"/>
<organism evidence="2 3">
    <name type="scientific">Stieleria maiorica</name>
    <dbReference type="NCBI Taxonomy" id="2795974"/>
    <lineage>
        <taxon>Bacteria</taxon>
        <taxon>Pseudomonadati</taxon>
        <taxon>Planctomycetota</taxon>
        <taxon>Planctomycetia</taxon>
        <taxon>Pirellulales</taxon>
        <taxon>Pirellulaceae</taxon>
        <taxon>Stieleria</taxon>
    </lineage>
</organism>